<gene>
    <name evidence="4" type="ORF">WP2W18E11_08700</name>
</gene>
<dbReference type="HAMAP" id="MF_00489">
    <property type="entry name" value="UPF0178"/>
    <property type="match status" value="1"/>
</dbReference>
<comment type="similarity">
    <text evidence="1 2">Belongs to the UPF0178 family.</text>
</comment>
<dbReference type="Proteomes" id="UP000515758">
    <property type="component" value="Chromosome"/>
</dbReference>
<dbReference type="NCBIfam" id="NF001095">
    <property type="entry name" value="PRK00124.1"/>
    <property type="match status" value="1"/>
</dbReference>
<evidence type="ECO:0000313" key="5">
    <source>
        <dbReference type="Proteomes" id="UP000515758"/>
    </source>
</evidence>
<dbReference type="PANTHER" id="PTHR35146">
    <property type="entry name" value="UPF0178 PROTEIN YAII"/>
    <property type="match status" value="1"/>
</dbReference>
<reference evidence="4 5" key="1">
    <citation type="submission" date="2019-12" db="EMBL/GenBank/DDBJ databases">
        <title>complete genome sequences of Acinetobacter pittii str. WP2-W18-ESBL-11 isolated from wastewater treatment plant effluent.</title>
        <authorList>
            <person name="Sekizuka T."/>
            <person name="Itokawa K."/>
            <person name="Yatsu K."/>
            <person name="Inamine Y."/>
            <person name="Kuroda M."/>
        </authorList>
    </citation>
    <scope>NUCLEOTIDE SEQUENCE [LARGE SCALE GENOMIC DNA]</scope>
    <source>
        <strain evidence="4 5">WP2-W18-ESBL-11</strain>
    </source>
</reference>
<dbReference type="CDD" id="cd18720">
    <property type="entry name" value="PIN_YqxD-like"/>
    <property type="match status" value="1"/>
</dbReference>
<dbReference type="PANTHER" id="PTHR35146:SF1">
    <property type="entry name" value="UPF0178 PROTEIN YAII"/>
    <property type="match status" value="1"/>
</dbReference>
<dbReference type="AlphaFoldDB" id="A0A1H8SXW9"/>
<name>A0A1H8SXW9_ACIPI</name>
<sequence length="187" mass="20960">MLKLKISLIVIFTHLRKASVRLIFLVEIENNVLPFKLWVDADALPKILREVILRASDRYQLEVIFVANQNVGITPSVRIKSIQVLSGADQADKEIVDRMVENDIVITQDIPLAAQVIEKGGVAIHPRGEVYTTANVKARLHLRDFMDTLRGAGVQTGGPPPISERDKREFSSSLDQTILKQKRKTAK</sequence>
<feature type="region of interest" description="Disordered" evidence="3">
    <location>
        <begin position="151"/>
        <end position="187"/>
    </location>
</feature>
<dbReference type="Pfam" id="PF02639">
    <property type="entry name" value="DUF188"/>
    <property type="match status" value="1"/>
</dbReference>
<protein>
    <recommendedName>
        <fullName evidence="2">UPF0178 protein WP2W18E11_08700</fullName>
    </recommendedName>
</protein>
<evidence type="ECO:0000256" key="1">
    <source>
        <dbReference type="ARBA" id="ARBA00008522"/>
    </source>
</evidence>
<dbReference type="EMBL" id="AP021936">
    <property type="protein sequence ID" value="BBQ47872.1"/>
    <property type="molecule type" value="Genomic_DNA"/>
</dbReference>
<dbReference type="InterPro" id="IPR003791">
    <property type="entry name" value="UPF0178"/>
</dbReference>
<evidence type="ECO:0000256" key="3">
    <source>
        <dbReference type="SAM" id="MobiDB-lite"/>
    </source>
</evidence>
<organism evidence="4 5">
    <name type="scientific">Acinetobacter pittii</name>
    <name type="common">Acinetobacter genomosp. 3</name>
    <dbReference type="NCBI Taxonomy" id="48296"/>
    <lineage>
        <taxon>Bacteria</taxon>
        <taxon>Pseudomonadati</taxon>
        <taxon>Pseudomonadota</taxon>
        <taxon>Gammaproteobacteria</taxon>
        <taxon>Moraxellales</taxon>
        <taxon>Moraxellaceae</taxon>
        <taxon>Acinetobacter</taxon>
        <taxon>Acinetobacter calcoaceticus/baumannii complex</taxon>
    </lineage>
</organism>
<evidence type="ECO:0000256" key="2">
    <source>
        <dbReference type="HAMAP-Rule" id="MF_00489"/>
    </source>
</evidence>
<accession>A0A1H8SXW9</accession>
<evidence type="ECO:0000313" key="4">
    <source>
        <dbReference type="EMBL" id="BBQ47872.1"/>
    </source>
</evidence>
<proteinExistence type="inferred from homology"/>